<protein>
    <submittedName>
        <fullName evidence="4">Kinesin-related protein 1</fullName>
    </submittedName>
</protein>
<organism evidence="2">
    <name type="scientific">Cladocopium goreaui</name>
    <dbReference type="NCBI Taxonomy" id="2562237"/>
    <lineage>
        <taxon>Eukaryota</taxon>
        <taxon>Sar</taxon>
        <taxon>Alveolata</taxon>
        <taxon>Dinophyceae</taxon>
        <taxon>Suessiales</taxon>
        <taxon>Symbiodiniaceae</taxon>
        <taxon>Cladocopium</taxon>
    </lineage>
</organism>
<reference evidence="2" key="1">
    <citation type="submission" date="2022-10" db="EMBL/GenBank/DDBJ databases">
        <authorList>
            <person name="Chen Y."/>
            <person name="Dougan E. K."/>
            <person name="Chan C."/>
            <person name="Rhodes N."/>
            <person name="Thang M."/>
        </authorList>
    </citation>
    <scope>NUCLEOTIDE SEQUENCE</scope>
</reference>
<gene>
    <name evidence="2" type="ORF">C1SCF055_LOCUS36623</name>
</gene>
<evidence type="ECO:0000256" key="1">
    <source>
        <dbReference type="SAM" id="MobiDB-lite"/>
    </source>
</evidence>
<evidence type="ECO:0000313" key="2">
    <source>
        <dbReference type="EMBL" id="CAI4011465.1"/>
    </source>
</evidence>
<evidence type="ECO:0000313" key="4">
    <source>
        <dbReference type="EMBL" id="CAL4798777.1"/>
    </source>
</evidence>
<sequence>MENSSITVTLKRLSGKVVRSDWQCQNGRELLRELERLDHTAARASWLYKGFPLEEDEILPAQLELQEVLPWRNWKSWDVDENHIQRLDGLAQDPSVRTQHLRVNKYNPPDISILCCEEDDSPTWLYACTYELALCLTSFAWRRLVLELMAFNDLQCRGSRLCRVTQLQQMRRELRKLSELRENAGIHGEGDDCLQATWPFGEASRIEMQEALSKKLMKNQAKRAAESEVDAEVQQRLRTDSADLLCNLAVVLLLQPWPTSLDLQRAYAFLKQSLEMDATMDSQHFLQRALRLLRFHELEPDDTPDTGADGETGETEQSRLSVGSNVTHATQVAARLQRENTMFPDTEVEERRCRQLQRIWLGTPSGRWLCKLRQKPLLIHMSPSAVPEGCPELNTKCVEAMLHISDMLHDDIHQVGSGLAAVTWLLLYFGLRRKHPAFLALKQVLGSSPMPNCLQLVRDLADEKLGPGPLGPWRNLQLMVKMEESLRKEKGGARRTLMVLAQLETLILDALASIRCNELFQGFHYGQEFEGLCFRHLPKAQLSHEDQLEILDRRARLLEMLLGTPPRAYTQHPKTEGTDGGLMNRELTHGLFRGRVMRHQNSFLAKDSRYSHPMRSKKD</sequence>
<accession>A0A9P1DJL3</accession>
<comment type="caution">
    <text evidence="2">The sequence shown here is derived from an EMBL/GenBank/DDBJ whole genome shotgun (WGS) entry which is preliminary data.</text>
</comment>
<keyword evidence="5" id="KW-1185">Reference proteome</keyword>
<dbReference type="EMBL" id="CAMXCT010005113">
    <property type="protein sequence ID" value="CAI4011465.1"/>
    <property type="molecule type" value="Genomic_DNA"/>
</dbReference>
<dbReference type="EMBL" id="CAMXCT030005113">
    <property type="protein sequence ID" value="CAL4798777.1"/>
    <property type="molecule type" value="Genomic_DNA"/>
</dbReference>
<evidence type="ECO:0000313" key="3">
    <source>
        <dbReference type="EMBL" id="CAL1164840.1"/>
    </source>
</evidence>
<dbReference type="Proteomes" id="UP001152797">
    <property type="component" value="Unassembled WGS sequence"/>
</dbReference>
<dbReference type="OrthoDB" id="430447at2759"/>
<dbReference type="EMBL" id="CAMXCT020005113">
    <property type="protein sequence ID" value="CAL1164840.1"/>
    <property type="molecule type" value="Genomic_DNA"/>
</dbReference>
<dbReference type="AlphaFoldDB" id="A0A9P1DJL3"/>
<name>A0A9P1DJL3_9DINO</name>
<evidence type="ECO:0000313" key="5">
    <source>
        <dbReference type="Proteomes" id="UP001152797"/>
    </source>
</evidence>
<reference evidence="3" key="2">
    <citation type="submission" date="2024-04" db="EMBL/GenBank/DDBJ databases">
        <authorList>
            <person name="Chen Y."/>
            <person name="Shah S."/>
            <person name="Dougan E. K."/>
            <person name="Thang M."/>
            <person name="Chan C."/>
        </authorList>
    </citation>
    <scope>NUCLEOTIDE SEQUENCE [LARGE SCALE GENOMIC DNA]</scope>
</reference>
<proteinExistence type="predicted"/>
<feature type="region of interest" description="Disordered" evidence="1">
    <location>
        <begin position="299"/>
        <end position="324"/>
    </location>
</feature>